<feature type="transmembrane region" description="Helical" evidence="6">
    <location>
        <begin position="671"/>
        <end position="692"/>
    </location>
</feature>
<evidence type="ECO:0000256" key="6">
    <source>
        <dbReference type="SAM" id="Phobius"/>
    </source>
</evidence>
<evidence type="ECO:0000313" key="9">
    <source>
        <dbReference type="Proteomes" id="UP000018141"/>
    </source>
</evidence>
<feature type="domain" description="ABC-2 type transporter transmembrane" evidence="7">
    <location>
        <begin position="487"/>
        <end position="690"/>
    </location>
</feature>
<keyword evidence="4 6" id="KW-0472">Membrane</keyword>
<dbReference type="InterPro" id="IPR017500">
    <property type="entry name" value="Phage_infect_YhgE_N"/>
</dbReference>
<protein>
    <recommendedName>
        <fullName evidence="7">ABC-2 type transporter transmembrane domain-containing protein</fullName>
    </recommendedName>
</protein>
<evidence type="ECO:0000256" key="5">
    <source>
        <dbReference type="SAM" id="Coils"/>
    </source>
</evidence>
<keyword evidence="5" id="KW-0175">Coiled coil</keyword>
<feature type="transmembrane region" description="Helical" evidence="6">
    <location>
        <begin position="617"/>
        <end position="636"/>
    </location>
</feature>
<comment type="subcellular location">
    <subcellularLocation>
        <location evidence="1">Membrane</location>
        <topology evidence="1">Multi-pass membrane protein</topology>
    </subcellularLocation>
</comment>
<keyword evidence="2 6" id="KW-0812">Transmembrane</keyword>
<comment type="caution">
    <text evidence="8">The sequence shown here is derived from an EMBL/GenBank/DDBJ whole genome shotgun (WGS) entry which is preliminary data.</text>
</comment>
<evidence type="ECO:0000256" key="3">
    <source>
        <dbReference type="ARBA" id="ARBA00022989"/>
    </source>
</evidence>
<keyword evidence="3 6" id="KW-1133">Transmembrane helix</keyword>
<feature type="transmembrane region" description="Helical" evidence="6">
    <location>
        <begin position="517"/>
        <end position="536"/>
    </location>
</feature>
<dbReference type="AlphaFoldDB" id="R7AJ48"/>
<dbReference type="InterPro" id="IPR051328">
    <property type="entry name" value="T7SS_ABC-Transporter"/>
</dbReference>
<evidence type="ECO:0000313" key="8">
    <source>
        <dbReference type="EMBL" id="CDD55519.1"/>
    </source>
</evidence>
<dbReference type="EMBL" id="CBHH010000009">
    <property type="protein sequence ID" value="CDD55519.1"/>
    <property type="molecule type" value="Genomic_DNA"/>
</dbReference>
<dbReference type="InterPro" id="IPR017501">
    <property type="entry name" value="Phage_infect_YhgE_C"/>
</dbReference>
<dbReference type="InterPro" id="IPR013525">
    <property type="entry name" value="ABC2_TM"/>
</dbReference>
<reference evidence="8" key="1">
    <citation type="submission" date="2012-11" db="EMBL/GenBank/DDBJ databases">
        <title>Dependencies among metagenomic species, viruses, plasmids and units of genetic variation.</title>
        <authorList>
            <person name="Nielsen H.B."/>
            <person name="Almeida M."/>
            <person name="Juncker A.S."/>
            <person name="Rasmussen S."/>
            <person name="Li J."/>
            <person name="Sunagawa S."/>
            <person name="Plichta D."/>
            <person name="Gautier L."/>
            <person name="Le Chatelier E."/>
            <person name="Peletier E."/>
            <person name="Bonde I."/>
            <person name="Nielsen T."/>
            <person name="Manichanh C."/>
            <person name="Arumugam M."/>
            <person name="Batto J."/>
            <person name="Santos M.B.Q.D."/>
            <person name="Blom N."/>
            <person name="Borruel N."/>
            <person name="Burgdorf K.S."/>
            <person name="Boumezbeur F."/>
            <person name="Casellas F."/>
            <person name="Dore J."/>
            <person name="Guarner F."/>
            <person name="Hansen T."/>
            <person name="Hildebrand F."/>
            <person name="Kaas R.S."/>
            <person name="Kennedy S."/>
            <person name="Kristiansen K."/>
            <person name="Kultima J.R."/>
            <person name="Leonard P."/>
            <person name="Levenez F."/>
            <person name="Lund O."/>
            <person name="Moumen B."/>
            <person name="Le Paslier D."/>
            <person name="Pons N."/>
            <person name="Pedersen O."/>
            <person name="Prifti E."/>
            <person name="Qin J."/>
            <person name="Raes J."/>
            <person name="Tap J."/>
            <person name="Tims S."/>
            <person name="Ussery D.W."/>
            <person name="Yamada T."/>
            <person name="MetaHit consortium"/>
            <person name="Renault P."/>
            <person name="Sicheritz-Ponten T."/>
            <person name="Bork P."/>
            <person name="Wang J."/>
            <person name="Brunak S."/>
            <person name="Ehrlich S.D."/>
        </authorList>
    </citation>
    <scope>NUCLEOTIDE SEQUENCE [LARGE SCALE GENOMIC DNA]</scope>
</reference>
<sequence length="713" mass="77646">MNRIFKIFVHDIVGLSRNIFALIIAGGLCIIPSLYAWFNIYSNWDPYANTSAVKVAVVSEDAGYTGEDGEYSNMGDSVLESLRTNTGLGWQILDKKDDAIEGVKSGEYYAAIVIGDDFSESMFDFIDKGLVHPSVTYYENEKKNAVASKITDTGKSTLQSNINTEFVNTVIQTAMSSTDGMLADRDIIGGVLDNLNRLGDNLDGYKGTIASFVSSNAALSGSLHDLRVQIPDSLPDNSATMEALQNQTSKAADEYIAKLDRITAATRATSQALSAQLQWVLTAIENNLPTDEILAGIDNAQDLLDSMNDQSDTLTEQLQNISDQLGGVIDDDSIKLAVDSLVQIRIAAKGLLEQSKILVKAGALKSQVKLELVRTALVQCSQKIDEMDGILDGSVQKAVDAMKGVISTSIDSIGESLTQVSEQLGSLSAMLGSIEQTVDGMNVGLDQMGSVMDGMSDKIVQLAGKLSDLTGDDKYRLLAQALAQDPETYGEFLSSPVQVETHQVYATENYGSAVSPFYTTLALWVGGLLLTALIKVHPDSPELINGAKPYELFFGRYLLFFALGQVQAVITVLGDVYLLKIQCLDKGLFMLAACFTSFVFTLLIYALTVSFGDIGKALAVVMVVIQIAGSSGTYPIELLPVFFQKVYIYFPFPYAINAMRETISGRYGSDYWQFMGVLLLFVAASLALGLFIRKPFMKLNHYMHHRMHDTDMM</sequence>
<feature type="transmembrane region" description="Helical" evidence="6">
    <location>
        <begin position="587"/>
        <end position="605"/>
    </location>
</feature>
<dbReference type="Proteomes" id="UP000018141">
    <property type="component" value="Unassembled WGS sequence"/>
</dbReference>
<accession>R7AJ48</accession>
<evidence type="ECO:0000259" key="7">
    <source>
        <dbReference type="Pfam" id="PF12698"/>
    </source>
</evidence>
<organism evidence="8 9">
    <name type="scientific">Bacteroides pectinophilus CAG:437</name>
    <dbReference type="NCBI Taxonomy" id="1263051"/>
    <lineage>
        <taxon>Bacteria</taxon>
        <taxon>Bacillati</taxon>
        <taxon>Bacillota</taxon>
        <taxon>Clostridia</taxon>
        <taxon>Eubacteriales</taxon>
    </lineage>
</organism>
<evidence type="ECO:0000256" key="2">
    <source>
        <dbReference type="ARBA" id="ARBA00022692"/>
    </source>
</evidence>
<dbReference type="GO" id="GO:0016020">
    <property type="term" value="C:membrane"/>
    <property type="evidence" value="ECO:0007669"/>
    <property type="project" value="UniProtKB-SubCell"/>
</dbReference>
<feature type="transmembrane region" description="Helical" evidence="6">
    <location>
        <begin position="20"/>
        <end position="38"/>
    </location>
</feature>
<feature type="coiled-coil region" evidence="5">
    <location>
        <begin position="297"/>
        <end position="324"/>
    </location>
</feature>
<feature type="transmembrane region" description="Helical" evidence="6">
    <location>
        <begin position="557"/>
        <end position="581"/>
    </location>
</feature>
<dbReference type="PANTHER" id="PTHR43077:SF10">
    <property type="entry name" value="TRANSPORT PERMEASE PROTEIN"/>
    <property type="match status" value="1"/>
</dbReference>
<evidence type="ECO:0000256" key="4">
    <source>
        <dbReference type="ARBA" id="ARBA00023136"/>
    </source>
</evidence>
<dbReference type="NCBIfam" id="TIGR03062">
    <property type="entry name" value="pip_yhgE_Cterm"/>
    <property type="match status" value="1"/>
</dbReference>
<evidence type="ECO:0000256" key="1">
    <source>
        <dbReference type="ARBA" id="ARBA00004141"/>
    </source>
</evidence>
<dbReference type="GO" id="GO:0140359">
    <property type="term" value="F:ABC-type transporter activity"/>
    <property type="evidence" value="ECO:0007669"/>
    <property type="project" value="InterPro"/>
</dbReference>
<dbReference type="Pfam" id="PF12698">
    <property type="entry name" value="ABC2_membrane_3"/>
    <property type="match status" value="1"/>
</dbReference>
<dbReference type="Gene3D" id="3.40.1710.10">
    <property type="entry name" value="abc type-2 transporter like domain"/>
    <property type="match status" value="1"/>
</dbReference>
<gene>
    <name evidence="8" type="ORF">BN656_00322</name>
</gene>
<dbReference type="NCBIfam" id="TIGR03061">
    <property type="entry name" value="pip_yhgE_Nterm"/>
    <property type="match status" value="1"/>
</dbReference>
<proteinExistence type="predicted"/>
<name>R7AJ48_9FIRM</name>
<dbReference type="PANTHER" id="PTHR43077">
    <property type="entry name" value="TRANSPORT PERMEASE YVFS-RELATED"/>
    <property type="match status" value="1"/>
</dbReference>